<sequence>MVFLFIVAGAIIAVLTGIAIYYHVLLRRQRQKEIELAADIARAQERARNSIRVLASAMLEGQVTYTEASIRISVLLSGAGLDETELADYSVFGQLAAATAHIPILDAWKALPKKEKRAYDVEREKLEAKYKDFIDPVASRLIARLSD</sequence>
<dbReference type="HOGENOM" id="CLU_136762_2_0_6"/>
<dbReference type="InterPro" id="IPR019617">
    <property type="entry name" value="DUF2489"/>
</dbReference>
<evidence type="ECO:0000313" key="4">
    <source>
        <dbReference type="Proteomes" id="UP000009080"/>
    </source>
</evidence>
<feature type="transmembrane region" description="Helical" evidence="1">
    <location>
        <begin position="6"/>
        <end position="26"/>
    </location>
</feature>
<name>C5BTY3_TERTT</name>
<evidence type="ECO:0000259" key="2">
    <source>
        <dbReference type="Pfam" id="PF10675"/>
    </source>
</evidence>
<organism evidence="3 4">
    <name type="scientific">Teredinibacter turnerae (strain ATCC 39867 / T7901)</name>
    <dbReference type="NCBI Taxonomy" id="377629"/>
    <lineage>
        <taxon>Bacteria</taxon>
        <taxon>Pseudomonadati</taxon>
        <taxon>Pseudomonadota</taxon>
        <taxon>Gammaproteobacteria</taxon>
        <taxon>Cellvibrionales</taxon>
        <taxon>Cellvibrionaceae</taxon>
        <taxon>Teredinibacter</taxon>
    </lineage>
</organism>
<dbReference type="eggNOG" id="ENOG50338IU">
    <property type="taxonomic scope" value="Bacteria"/>
</dbReference>
<keyword evidence="4" id="KW-1185">Reference proteome</keyword>
<dbReference type="Proteomes" id="UP000009080">
    <property type="component" value="Chromosome"/>
</dbReference>
<dbReference type="OrthoDB" id="5740155at2"/>
<dbReference type="KEGG" id="ttu:TERTU_1631"/>
<keyword evidence="1" id="KW-0812">Transmembrane</keyword>
<dbReference type="EMBL" id="CP001614">
    <property type="protein sequence ID" value="ACR11962.1"/>
    <property type="molecule type" value="Genomic_DNA"/>
</dbReference>
<keyword evidence="1" id="KW-0472">Membrane</keyword>
<reference evidence="3 4" key="1">
    <citation type="journal article" date="2009" name="PLoS ONE">
        <title>The complete genome of Teredinibacter turnerae T7901: an intracellular endosymbiont of marine wood-boring bivalves (shipworms).</title>
        <authorList>
            <person name="Yang J.C."/>
            <person name="Madupu R."/>
            <person name="Durkin A.S."/>
            <person name="Ekborg N.A."/>
            <person name="Pedamallu C.S."/>
            <person name="Hostetler J.B."/>
            <person name="Radune D."/>
            <person name="Toms B.S."/>
            <person name="Henrissat B."/>
            <person name="Coutinho P.M."/>
            <person name="Schwarz S."/>
            <person name="Field L."/>
            <person name="Trindade-Silva A.E."/>
            <person name="Soares C.A.G."/>
            <person name="Elshahawi S."/>
            <person name="Hanora A."/>
            <person name="Schmidt E.W."/>
            <person name="Haygood M.G."/>
            <person name="Posfai J."/>
            <person name="Benner J."/>
            <person name="Madinger C."/>
            <person name="Nove J."/>
            <person name="Anton B."/>
            <person name="Chaudhary K."/>
            <person name="Foster J."/>
            <person name="Holman A."/>
            <person name="Kumar S."/>
            <person name="Lessard P.A."/>
            <person name="Luyten Y.A."/>
            <person name="Slatko B."/>
            <person name="Wood N."/>
            <person name="Wu B."/>
            <person name="Teplitski M."/>
            <person name="Mougous J.D."/>
            <person name="Ward N."/>
            <person name="Eisen J.A."/>
            <person name="Badger J.H."/>
            <person name="Distel D.L."/>
        </authorList>
    </citation>
    <scope>NUCLEOTIDE SEQUENCE [LARGE SCALE GENOMIC DNA]</scope>
    <source>
        <strain evidence="4">ATCC 39867 / T7901</strain>
    </source>
</reference>
<keyword evidence="1" id="KW-1133">Transmembrane helix</keyword>
<protein>
    <recommendedName>
        <fullName evidence="2">DUF2489 domain-containing protein</fullName>
    </recommendedName>
</protein>
<dbReference type="STRING" id="377629.TERTU_1631"/>
<gene>
    <name evidence="3" type="ordered locus">TERTU_1631</name>
</gene>
<dbReference type="AlphaFoldDB" id="C5BTY3"/>
<dbReference type="Pfam" id="PF10675">
    <property type="entry name" value="DUF2489"/>
    <property type="match status" value="1"/>
</dbReference>
<dbReference type="RefSeq" id="WP_015818074.1">
    <property type="nucleotide sequence ID" value="NC_012997.1"/>
</dbReference>
<feature type="domain" description="DUF2489" evidence="2">
    <location>
        <begin position="12"/>
        <end position="141"/>
    </location>
</feature>
<proteinExistence type="predicted"/>
<evidence type="ECO:0000313" key="3">
    <source>
        <dbReference type="EMBL" id="ACR11962.1"/>
    </source>
</evidence>
<evidence type="ECO:0000256" key="1">
    <source>
        <dbReference type="SAM" id="Phobius"/>
    </source>
</evidence>
<accession>C5BTY3</accession>